<sequence length="388" mass="45090">MKKLFLGVFLLLVFISFAAFSGTKFSVLGIYTMNLDDPDNYVDVFPITYFDIGITSNVMLRFNDYVTLPSSTLSYDLNDKTLKFKLPRYYYLQYKIGYDVLLMFGKFKFRDYPYDIRSDYSFRVGGFRDDLGDKNYTLNPMNMAVGGYIKPFGEIKFGGAYDLENKSIYAYAGLDDRYTKYMFYLSQDNSRKKYEYRNIDVLSASFAGYNSVKWSRKLITQLYYGVGYAVPSTVDSISEITNNISDLVKILPSPKIALGGKINYYPVYLKGIMYYNMDQNNENIYYLDVDAATNNPSNKTWLFEGRLGYYLPRPWKMELFFQGNSLDDGILTDYITNYGIKLMGEDFDLTFAMKDINGRVDGEQKFVMNFTTWTDFVITERPLTKILF</sequence>
<reference evidence="1 2" key="1">
    <citation type="submission" date="2021-02" db="EMBL/GenBank/DDBJ databases">
        <title>Characterization of Marinitoga sp. nov. str. BP5-C20A.</title>
        <authorList>
            <person name="Erauso G."/>
            <person name="Postec A."/>
        </authorList>
    </citation>
    <scope>NUCLEOTIDE SEQUENCE [LARGE SCALE GENOMIC DNA]</scope>
    <source>
        <strain evidence="1 2">BP5-C20A</strain>
    </source>
</reference>
<dbReference type="RefSeq" id="WP_280998216.1">
    <property type="nucleotide sequence ID" value="NZ_CP069362.1"/>
</dbReference>
<keyword evidence="2" id="KW-1185">Reference proteome</keyword>
<accession>A0ABY8PPP8</accession>
<dbReference type="Proteomes" id="UP001232493">
    <property type="component" value="Chromosome"/>
</dbReference>
<dbReference type="EMBL" id="CP069362">
    <property type="protein sequence ID" value="WGS64508.1"/>
    <property type="molecule type" value="Genomic_DNA"/>
</dbReference>
<evidence type="ECO:0000313" key="1">
    <source>
        <dbReference type="EMBL" id="WGS64508.1"/>
    </source>
</evidence>
<protein>
    <submittedName>
        <fullName evidence="1">Uncharacterized protein</fullName>
    </submittedName>
</protein>
<proteinExistence type="predicted"/>
<organism evidence="1 2">
    <name type="scientific">Marinitoga aeolica</name>
    <dbReference type="NCBI Taxonomy" id="2809031"/>
    <lineage>
        <taxon>Bacteria</taxon>
        <taxon>Thermotogati</taxon>
        <taxon>Thermotogota</taxon>
        <taxon>Thermotogae</taxon>
        <taxon>Petrotogales</taxon>
        <taxon>Petrotogaceae</taxon>
        <taxon>Marinitoga</taxon>
    </lineage>
</organism>
<evidence type="ECO:0000313" key="2">
    <source>
        <dbReference type="Proteomes" id="UP001232493"/>
    </source>
</evidence>
<gene>
    <name evidence="1" type="ORF">JRV97_09025</name>
</gene>
<name>A0ABY8PPP8_9BACT</name>